<proteinExistence type="predicted"/>
<evidence type="ECO:0000313" key="4">
    <source>
        <dbReference type="Proteomes" id="UP001177023"/>
    </source>
</evidence>
<organism evidence="3 4">
    <name type="scientific">Mesorhabditis spiculigera</name>
    <dbReference type="NCBI Taxonomy" id="96644"/>
    <lineage>
        <taxon>Eukaryota</taxon>
        <taxon>Metazoa</taxon>
        <taxon>Ecdysozoa</taxon>
        <taxon>Nematoda</taxon>
        <taxon>Chromadorea</taxon>
        <taxon>Rhabditida</taxon>
        <taxon>Rhabditina</taxon>
        <taxon>Rhabditomorpha</taxon>
        <taxon>Rhabditoidea</taxon>
        <taxon>Rhabditidae</taxon>
        <taxon>Mesorhabditinae</taxon>
        <taxon>Mesorhabditis</taxon>
    </lineage>
</organism>
<dbReference type="AlphaFoldDB" id="A0AA36D944"/>
<feature type="region of interest" description="Disordered" evidence="1">
    <location>
        <begin position="1"/>
        <end position="21"/>
    </location>
</feature>
<keyword evidence="4" id="KW-1185">Reference proteome</keyword>
<feature type="transmembrane region" description="Helical" evidence="2">
    <location>
        <begin position="35"/>
        <end position="59"/>
    </location>
</feature>
<feature type="compositionally biased region" description="Polar residues" evidence="1">
    <location>
        <begin position="1"/>
        <end position="11"/>
    </location>
</feature>
<feature type="non-terminal residue" evidence="3">
    <location>
        <position position="145"/>
    </location>
</feature>
<feature type="transmembrane region" description="Helical" evidence="2">
    <location>
        <begin position="79"/>
        <end position="105"/>
    </location>
</feature>
<dbReference type="EMBL" id="CATQJA010002664">
    <property type="protein sequence ID" value="CAJ0582027.1"/>
    <property type="molecule type" value="Genomic_DNA"/>
</dbReference>
<evidence type="ECO:0000256" key="2">
    <source>
        <dbReference type="SAM" id="Phobius"/>
    </source>
</evidence>
<keyword evidence="2" id="KW-0812">Transmembrane</keyword>
<feature type="transmembrane region" description="Helical" evidence="2">
    <location>
        <begin position="117"/>
        <end position="143"/>
    </location>
</feature>
<reference evidence="3" key="1">
    <citation type="submission" date="2023-06" db="EMBL/GenBank/DDBJ databases">
        <authorList>
            <person name="Delattre M."/>
        </authorList>
    </citation>
    <scope>NUCLEOTIDE SEQUENCE</scope>
    <source>
        <strain evidence="3">AF72</strain>
    </source>
</reference>
<evidence type="ECO:0000313" key="3">
    <source>
        <dbReference type="EMBL" id="CAJ0582027.1"/>
    </source>
</evidence>
<accession>A0AA36D944</accession>
<name>A0AA36D944_9BILA</name>
<keyword evidence="2" id="KW-1133">Transmembrane helix</keyword>
<evidence type="ECO:0000256" key="1">
    <source>
        <dbReference type="SAM" id="MobiDB-lite"/>
    </source>
</evidence>
<keyword evidence="2" id="KW-0472">Membrane</keyword>
<sequence>MVASNRLSLPTSFDDESDGGENISKKSVSRKLIHCLLEVLCLIWATIILLAGSLTGVLLCETVWGKYRHTPFLADVLPLVITQLLMNRGAVIVIHSISVTCMLILTCTKHLKFEPLWIPRAALYVVLANFFLSDLISFIALIFQK</sequence>
<gene>
    <name evidence="3" type="ORF">MSPICULIGERA_LOCUS20170</name>
</gene>
<comment type="caution">
    <text evidence="3">The sequence shown here is derived from an EMBL/GenBank/DDBJ whole genome shotgun (WGS) entry which is preliminary data.</text>
</comment>
<protein>
    <submittedName>
        <fullName evidence="3">Uncharacterized protein</fullName>
    </submittedName>
</protein>
<dbReference type="Proteomes" id="UP001177023">
    <property type="component" value="Unassembled WGS sequence"/>
</dbReference>